<organism evidence="4 5">
    <name type="scientific">Olea europaea subsp. europaea</name>
    <dbReference type="NCBI Taxonomy" id="158383"/>
    <lineage>
        <taxon>Eukaryota</taxon>
        <taxon>Viridiplantae</taxon>
        <taxon>Streptophyta</taxon>
        <taxon>Embryophyta</taxon>
        <taxon>Tracheophyta</taxon>
        <taxon>Spermatophyta</taxon>
        <taxon>Magnoliopsida</taxon>
        <taxon>eudicotyledons</taxon>
        <taxon>Gunneridae</taxon>
        <taxon>Pentapetalae</taxon>
        <taxon>asterids</taxon>
        <taxon>lamiids</taxon>
        <taxon>Lamiales</taxon>
        <taxon>Oleaceae</taxon>
        <taxon>Oleeae</taxon>
        <taxon>Olea</taxon>
    </lineage>
</organism>
<keyword evidence="1" id="KW-0677">Repeat</keyword>
<dbReference type="PANTHER" id="PTHR47926:SF452">
    <property type="entry name" value="PENTATRICOPEPTIDE REPEAT-CONTAINING PROTEIN"/>
    <property type="match status" value="1"/>
</dbReference>
<dbReference type="Gene3D" id="1.25.40.10">
    <property type="entry name" value="Tetratricopeptide repeat domain"/>
    <property type="match status" value="6"/>
</dbReference>
<dbReference type="AlphaFoldDB" id="A0A8S0PUQ0"/>
<gene>
    <name evidence="4" type="ORF">OLEA9_A082039</name>
</gene>
<dbReference type="InterPro" id="IPR011990">
    <property type="entry name" value="TPR-like_helical_dom_sf"/>
</dbReference>
<feature type="repeat" description="PPR" evidence="3">
    <location>
        <begin position="324"/>
        <end position="358"/>
    </location>
</feature>
<name>A0A8S0PUQ0_OLEEU</name>
<feature type="repeat" description="PPR" evidence="3">
    <location>
        <begin position="526"/>
        <end position="560"/>
    </location>
</feature>
<dbReference type="InterPro" id="IPR002885">
    <property type="entry name" value="PPR_rpt"/>
</dbReference>
<feature type="repeat" description="PPR" evidence="3">
    <location>
        <begin position="223"/>
        <end position="257"/>
    </location>
</feature>
<feature type="repeat" description="PPR" evidence="3">
    <location>
        <begin position="394"/>
        <end position="424"/>
    </location>
</feature>
<evidence type="ECO:0000313" key="4">
    <source>
        <dbReference type="EMBL" id="CAA2957877.1"/>
    </source>
</evidence>
<evidence type="ECO:0000256" key="3">
    <source>
        <dbReference type="PROSITE-ProRule" id="PRU00708"/>
    </source>
</evidence>
<keyword evidence="5" id="KW-1185">Reference proteome</keyword>
<dbReference type="FunFam" id="1.25.40.10:FF:000682">
    <property type="entry name" value="Pentatricopeptide repeat-containing protein At3g16610"/>
    <property type="match status" value="1"/>
</dbReference>
<feature type="repeat" description="PPR" evidence="3">
    <location>
        <begin position="425"/>
        <end position="459"/>
    </location>
</feature>
<dbReference type="Pfam" id="PF20431">
    <property type="entry name" value="E_motif"/>
    <property type="match status" value="1"/>
</dbReference>
<accession>A0A8S0PUQ0</accession>
<evidence type="ECO:0000256" key="1">
    <source>
        <dbReference type="ARBA" id="ARBA00022737"/>
    </source>
</evidence>
<sequence length="854" mass="95662">MRFNLLISRQFSTLIQTHLSSSLDIKIKALVQQGHYQEALKASTKASNFSKFTFPSLLKACASLENLRYGKTLHSEIIKTGLIFDPYITASLINMYVKCGSLCIAVKLFENVSHCEVLVQDVTLWNSMIDGFLKNGYFEEGVVQFRRMQVSNVKPDGYTLCILLGVCNGISNFSYGRQIHGYVVRNIFDDDPFVITALIDMYSNFNRPVDAWNVFEKVENNCNIAVWNAMINGFGKKGFWRDAFELYSMVKFKGLELGSTSFSTVLKACSQGEDIDCGRQLHCDVIKAGFESDPYVSTSLLTLYSKCGFMEDAEKLFHSIAGKEVGMWNSMISAYVNCECPHSAVEVYYQMRFRAITPDSFTISNVLIACSMIGSIEFGRMIHGELWKRPIKDNVSVQSALLTMYSRFGRLEDAFELFVKMKEKDIVTWGSMISGNCENRKFKEALDLFKAMKSDGVELDPNVIASAINACVELNDTKLGCCIHGFTIKKGLESDVFTGSSLIELYSKCGQPEKAGNVFSDVSNKNLVVWNSLISCYCQNGIPDVSISLFPQILQNGLYPDSVSITSVLSAVSSVAALLKGKAVHSYYIRLQIPEDIQVENALLNMYLKCGCLKHAQHLFQIMSKRNVITWNSMIAGYGSHGEIHKAIKLFNEMRNSGTVPDEVTFLSLISSCNHAGFTDVGLHLFHLMREHRLEPKMEHHINIVDLLGRAGRLEDALSFIQNMFIAPDRGIWLSLLSACRIHHNVELGELAADNLLKLEPTRGSNYVQLLNLYVEVGLLEKAANLRALMRQKGLTKVPGCSWIELKNKVDVFYSEDSSCPSAVEIYDTLDRLKNNMKKVKLYSEAGEALQESG</sequence>
<feature type="repeat" description="PPR" evidence="3">
    <location>
        <begin position="662"/>
        <end position="696"/>
    </location>
</feature>
<dbReference type="FunFam" id="1.25.40.10:FF:000285">
    <property type="entry name" value="Pentatricopeptide repeat-containing protein, chloroplastic"/>
    <property type="match status" value="1"/>
</dbReference>
<dbReference type="NCBIfam" id="TIGR00756">
    <property type="entry name" value="PPR"/>
    <property type="match status" value="8"/>
</dbReference>
<dbReference type="EMBL" id="CACTIH010000242">
    <property type="protein sequence ID" value="CAA2957877.1"/>
    <property type="molecule type" value="Genomic_DNA"/>
</dbReference>
<protein>
    <submittedName>
        <fullName evidence="4">Pentatricopeptide repeat-containing At2g40720</fullName>
    </submittedName>
</protein>
<dbReference type="PANTHER" id="PTHR47926">
    <property type="entry name" value="PENTATRICOPEPTIDE REPEAT-CONTAINING PROTEIN"/>
    <property type="match status" value="1"/>
</dbReference>
<dbReference type="FunFam" id="1.25.40.10:FF:000073">
    <property type="entry name" value="Pentatricopeptide repeat-containing protein chloroplastic"/>
    <property type="match status" value="1"/>
</dbReference>
<dbReference type="PROSITE" id="PS51375">
    <property type="entry name" value="PPR"/>
    <property type="match status" value="8"/>
</dbReference>
<dbReference type="GO" id="GO:0003729">
    <property type="term" value="F:mRNA binding"/>
    <property type="evidence" value="ECO:0007669"/>
    <property type="project" value="UniProtKB-ARBA"/>
</dbReference>
<dbReference type="FunFam" id="1.25.40.10:FF:000196">
    <property type="entry name" value="Pentatricopeptide repeat-containing protein At4g14850"/>
    <property type="match status" value="1"/>
</dbReference>
<evidence type="ECO:0000313" key="5">
    <source>
        <dbReference type="Proteomes" id="UP000594638"/>
    </source>
</evidence>
<proteinExistence type="inferred from homology"/>
<feature type="repeat" description="PPR" evidence="3">
    <location>
        <begin position="627"/>
        <end position="661"/>
    </location>
</feature>
<dbReference type="Pfam" id="PF01535">
    <property type="entry name" value="PPR"/>
    <property type="match status" value="4"/>
</dbReference>
<comment type="similarity">
    <text evidence="2">Belongs to the PPR family. PCMP-E subfamily.</text>
</comment>
<dbReference type="Gramene" id="OE9A082039T1">
    <property type="protein sequence ID" value="OE9A082039C1"/>
    <property type="gene ID" value="OE9A082039"/>
</dbReference>
<dbReference type="Proteomes" id="UP000594638">
    <property type="component" value="Unassembled WGS sequence"/>
</dbReference>
<dbReference type="Pfam" id="PF13041">
    <property type="entry name" value="PPR_2"/>
    <property type="match status" value="4"/>
</dbReference>
<reference evidence="4 5" key="1">
    <citation type="submission" date="2019-12" db="EMBL/GenBank/DDBJ databases">
        <authorList>
            <person name="Alioto T."/>
            <person name="Alioto T."/>
            <person name="Gomez Garrido J."/>
        </authorList>
    </citation>
    <scope>NUCLEOTIDE SEQUENCE [LARGE SCALE GENOMIC DNA]</scope>
</reference>
<dbReference type="InterPro" id="IPR046848">
    <property type="entry name" value="E_motif"/>
</dbReference>
<dbReference type="OrthoDB" id="1887476at2759"/>
<comment type="caution">
    <text evidence="4">The sequence shown here is derived from an EMBL/GenBank/DDBJ whole genome shotgun (WGS) entry which is preliminary data.</text>
</comment>
<dbReference type="GO" id="GO:0009451">
    <property type="term" value="P:RNA modification"/>
    <property type="evidence" value="ECO:0007669"/>
    <property type="project" value="InterPro"/>
</dbReference>
<dbReference type="InterPro" id="IPR046960">
    <property type="entry name" value="PPR_At4g14850-like_plant"/>
</dbReference>
<feature type="repeat" description="PPR" evidence="3">
    <location>
        <begin position="121"/>
        <end position="155"/>
    </location>
</feature>
<dbReference type="FunFam" id="1.25.40.10:FF:000090">
    <property type="entry name" value="Pentatricopeptide repeat-containing protein, chloroplastic"/>
    <property type="match status" value="1"/>
</dbReference>
<evidence type="ECO:0000256" key="2">
    <source>
        <dbReference type="ARBA" id="ARBA00061659"/>
    </source>
</evidence>